<reference evidence="1 2" key="1">
    <citation type="submission" date="2014-08" db="EMBL/GenBank/DDBJ databases">
        <authorList>
            <person name="Wibberg D."/>
        </authorList>
    </citation>
    <scope>NUCLEOTIDE SEQUENCE [LARGE SCALE GENOMIC DNA]</scope>
    <source>
        <strain evidence="2">ING2-E5B</strain>
    </source>
</reference>
<dbReference type="AlphaFoldDB" id="A0A098C5G7"/>
<dbReference type="OrthoDB" id="594666at2"/>
<organism evidence="1 2">
    <name type="scientific">Fermentimonas caenicola</name>
    <dbReference type="NCBI Taxonomy" id="1562970"/>
    <lineage>
        <taxon>Bacteria</taxon>
        <taxon>Pseudomonadati</taxon>
        <taxon>Bacteroidota</taxon>
        <taxon>Bacteroidia</taxon>
        <taxon>Bacteroidales</taxon>
        <taxon>Dysgonomonadaceae</taxon>
        <taxon>Fermentimonas</taxon>
    </lineage>
</organism>
<dbReference type="KEGG" id="pbt:ING2E5B_2442"/>
<name>A0A098C5G7_9BACT</name>
<dbReference type="Proteomes" id="UP000032417">
    <property type="component" value="Chromosome 1"/>
</dbReference>
<evidence type="ECO:0000313" key="1">
    <source>
        <dbReference type="EMBL" id="CEA17167.1"/>
    </source>
</evidence>
<proteinExistence type="predicted"/>
<dbReference type="PATRIC" id="fig|1562970.3.peg.2416"/>
<accession>A0A098C5G7</accession>
<keyword evidence="2" id="KW-1185">Reference proteome</keyword>
<gene>
    <name evidence="1" type="ORF">ING2E5B_2442</name>
</gene>
<evidence type="ECO:0000313" key="2">
    <source>
        <dbReference type="Proteomes" id="UP000032417"/>
    </source>
</evidence>
<dbReference type="STRING" id="1562970.ING2E5B_2442"/>
<protein>
    <recommendedName>
        <fullName evidence="3">Tetratricopeptide repeat protein</fullName>
    </recommendedName>
</protein>
<dbReference type="EMBL" id="LN515532">
    <property type="protein sequence ID" value="CEA17167.1"/>
    <property type="molecule type" value="Genomic_DNA"/>
</dbReference>
<sequence length="248" mass="29578">MEKDNLYRLIDDESIENLSIDELQCIIEEYPYFQSARLLYTRELLKSDNEQYGEELAKTAVLCADRRKLFYMIYNEEYENLLFPQGRNFQEKRDRTEALLDSYFTSFGKEDIIETPTYTPEINYVTTDYFGYLESLGEETRRESSPEPFQHQDIIDAFIKNNESDPIQIRPFKEKSDSNKKKHVDDIVNDEGNEFLTETLAKIYIKQKKYEQALTIIKRLSLTFPKKSSYFADQIRFLEYLIINEKNK</sequence>
<evidence type="ECO:0008006" key="3">
    <source>
        <dbReference type="Google" id="ProtNLM"/>
    </source>
</evidence>
<dbReference type="HOGENOM" id="CLU_075055_0_0_10"/>